<dbReference type="EMBL" id="JANEYG010000037">
    <property type="protein sequence ID" value="KAJ8916984.1"/>
    <property type="molecule type" value="Genomic_DNA"/>
</dbReference>
<organism evidence="1 2">
    <name type="scientific">Exocentrus adspersus</name>
    <dbReference type="NCBI Taxonomy" id="1586481"/>
    <lineage>
        <taxon>Eukaryota</taxon>
        <taxon>Metazoa</taxon>
        <taxon>Ecdysozoa</taxon>
        <taxon>Arthropoda</taxon>
        <taxon>Hexapoda</taxon>
        <taxon>Insecta</taxon>
        <taxon>Pterygota</taxon>
        <taxon>Neoptera</taxon>
        <taxon>Endopterygota</taxon>
        <taxon>Coleoptera</taxon>
        <taxon>Polyphaga</taxon>
        <taxon>Cucujiformia</taxon>
        <taxon>Chrysomeloidea</taxon>
        <taxon>Cerambycidae</taxon>
        <taxon>Lamiinae</taxon>
        <taxon>Acanthocinini</taxon>
        <taxon>Exocentrus</taxon>
    </lineage>
</organism>
<evidence type="ECO:0000313" key="1">
    <source>
        <dbReference type="EMBL" id="KAJ8916984.1"/>
    </source>
</evidence>
<dbReference type="Proteomes" id="UP001159042">
    <property type="component" value="Unassembled WGS sequence"/>
</dbReference>
<name>A0AAV8VS79_9CUCU</name>
<gene>
    <name evidence="1" type="ORF">NQ315_008385</name>
</gene>
<reference evidence="1 2" key="1">
    <citation type="journal article" date="2023" name="Insect Mol. Biol.">
        <title>Genome sequencing provides insights into the evolution of gene families encoding plant cell wall-degrading enzymes in longhorned beetles.</title>
        <authorList>
            <person name="Shin N.R."/>
            <person name="Okamura Y."/>
            <person name="Kirsch R."/>
            <person name="Pauchet Y."/>
        </authorList>
    </citation>
    <scope>NUCLEOTIDE SEQUENCE [LARGE SCALE GENOMIC DNA]</scope>
    <source>
        <strain evidence="1">EAD_L_NR</strain>
    </source>
</reference>
<accession>A0AAV8VS79</accession>
<proteinExistence type="predicted"/>
<evidence type="ECO:0000313" key="2">
    <source>
        <dbReference type="Proteomes" id="UP001159042"/>
    </source>
</evidence>
<comment type="caution">
    <text evidence="1">The sequence shown here is derived from an EMBL/GenBank/DDBJ whole genome shotgun (WGS) entry which is preliminary data.</text>
</comment>
<protein>
    <submittedName>
        <fullName evidence="1">Uncharacterized protein</fullName>
    </submittedName>
</protein>
<keyword evidence="2" id="KW-1185">Reference proteome</keyword>
<dbReference type="AlphaFoldDB" id="A0AAV8VS79"/>
<sequence length="84" mass="9679">MVYEILTIAYHRPKSDVPSVESSHLRVHAVATGQQYPWVPGHFCVRLTCRCGPCRRHLAALLLSRGPLRSLSTRETYQIRYRCI</sequence>